<dbReference type="Pfam" id="PF03572">
    <property type="entry name" value="Peptidase_S41"/>
    <property type="match status" value="1"/>
</dbReference>
<dbReference type="Proteomes" id="UP000593626">
    <property type="component" value="Chromosome"/>
</dbReference>
<dbReference type="Gene3D" id="3.90.226.10">
    <property type="entry name" value="2-enoyl-CoA Hydratase, Chain A, domain 1"/>
    <property type="match status" value="1"/>
</dbReference>
<evidence type="ECO:0000313" key="3">
    <source>
        <dbReference type="Proteomes" id="UP000593626"/>
    </source>
</evidence>
<dbReference type="SUPFAM" id="SSF52096">
    <property type="entry name" value="ClpP/crotonase"/>
    <property type="match status" value="1"/>
</dbReference>
<protein>
    <recommendedName>
        <fullName evidence="1">Tail specific protease domain-containing protein</fullName>
    </recommendedName>
</protein>
<proteinExistence type="predicted"/>
<dbReference type="AlphaFoldDB" id="A0A7S8C917"/>
<dbReference type="InterPro" id="IPR005151">
    <property type="entry name" value="Tail-specific_protease"/>
</dbReference>
<reference evidence="2 3" key="1">
    <citation type="submission" date="2019-07" db="EMBL/GenBank/DDBJ databases">
        <title>Genome sequence of 2 isolates from Red Sea Mangroves.</title>
        <authorList>
            <person name="Sefrji F."/>
            <person name="Michoud G."/>
            <person name="Merlino G."/>
            <person name="Daffonchio D."/>
        </authorList>
    </citation>
    <scope>NUCLEOTIDE SEQUENCE [LARGE SCALE GENOMIC DNA]</scope>
    <source>
        <strain evidence="2 3">R1DC41</strain>
    </source>
</reference>
<dbReference type="InterPro" id="IPR029045">
    <property type="entry name" value="ClpP/crotonase-like_dom_sf"/>
</dbReference>
<gene>
    <name evidence="2" type="ORF">G8O30_00485</name>
</gene>
<dbReference type="KEGG" id="mcui:G8O30_00485"/>
<dbReference type="EMBL" id="CP049742">
    <property type="protein sequence ID" value="QPC45558.1"/>
    <property type="molecule type" value="Genomic_DNA"/>
</dbReference>
<keyword evidence="3" id="KW-1185">Reference proteome</keyword>
<dbReference type="GO" id="GO:0006508">
    <property type="term" value="P:proteolysis"/>
    <property type="evidence" value="ECO:0007669"/>
    <property type="project" value="InterPro"/>
</dbReference>
<dbReference type="GO" id="GO:0008236">
    <property type="term" value="F:serine-type peptidase activity"/>
    <property type="evidence" value="ECO:0007669"/>
    <property type="project" value="InterPro"/>
</dbReference>
<evidence type="ECO:0000313" key="2">
    <source>
        <dbReference type="EMBL" id="QPC45558.1"/>
    </source>
</evidence>
<feature type="domain" description="Tail specific protease" evidence="1">
    <location>
        <begin position="176"/>
        <end position="391"/>
    </location>
</feature>
<evidence type="ECO:0000259" key="1">
    <source>
        <dbReference type="Pfam" id="PF03572"/>
    </source>
</evidence>
<dbReference type="RefSeq" id="WP_239673062.1">
    <property type="nucleotide sequence ID" value="NZ_CP049742.1"/>
</dbReference>
<sequence length="415" mass="47983">MQLSDIFREVVSITEQDYSGCEDRKLVAFQPFLDMVIKLERKNTLSSLLFSKIVNTYLHQFLDPHMYFTYRSNSEETMDVGFGVRRYGDRLYVTQTIEETPLSKGDSIVSIDGKSIEVISREHHLPVAHTERQNWNYLIQRAKSIELEDNRVLEIVEYPSKQNEDSFVVKVLEDDLVYMNLPHFQNPSLIINILQKYKDVLERSTRLIIDVRKNNGGLSAAFNPLLDFIFPSSEKPKSIAKAKEFNCTERNAALFNELYRNVKESYPNHESLPLLTYANEMFQTNKGFTEFDFSPYTKEVTTDFNSNDQIEKIVVLSDCYCASAGDDFVEMCKQSSKVTVMGRATLGVNDYSDLVTMKWNKDFSLHYPTSRLVRKTEVHPIHGTGIVPDIYIPWTPEHISRDVDLEMAIELILKK</sequence>
<name>A0A7S8C917_9BACI</name>
<organism evidence="2 3">
    <name type="scientific">Mangrovibacillus cuniculi</name>
    <dbReference type="NCBI Taxonomy" id="2593652"/>
    <lineage>
        <taxon>Bacteria</taxon>
        <taxon>Bacillati</taxon>
        <taxon>Bacillota</taxon>
        <taxon>Bacilli</taxon>
        <taxon>Bacillales</taxon>
        <taxon>Bacillaceae</taxon>
        <taxon>Mangrovibacillus</taxon>
    </lineage>
</organism>
<accession>A0A7S8C917</accession>